<dbReference type="AlphaFoldDB" id="A0A7V8RCP1"/>
<name>A0A7V8RCP1_9SPHN</name>
<dbReference type="RefSeq" id="WP_181266990.1">
    <property type="nucleotide sequence ID" value="NZ_BAAAGB010000001.1"/>
</dbReference>
<dbReference type="PANTHER" id="PTHR35585:SF1">
    <property type="entry name" value="HHE DOMAIN PROTEIN (AFU_ORTHOLOGUE AFUA_4G00730)"/>
    <property type="match status" value="1"/>
</dbReference>
<accession>A0A7V8RCP1</accession>
<reference evidence="3 4" key="1">
    <citation type="journal article" date="1994" name="Int. J. Syst. Bacteriol.">
        <title>Phylogenetic positions of novel aerobic, bacteriochlorophyll a-containing bacteria and description of Roseococcus thiosulfatophilus gen. nov., sp. nov., Erythromicrobium ramosum gen. nov., sp. nov., and Erythrobacter litoralis sp. nov.</title>
        <authorList>
            <person name="Yurkov V."/>
            <person name="Stackebrandt E."/>
            <person name="Holmes A."/>
            <person name="Fuerst J.A."/>
            <person name="Hugenholtz P."/>
            <person name="Golecki J."/>
            <person name="Gad'on N."/>
            <person name="Gorlenko V.M."/>
            <person name="Kompantseva E.I."/>
            <person name="Drews G."/>
        </authorList>
    </citation>
    <scope>NUCLEOTIDE SEQUENCE [LARGE SCALE GENOMIC DNA]</scope>
    <source>
        <strain evidence="3 4">KR-99</strain>
    </source>
</reference>
<dbReference type="PANTHER" id="PTHR35585">
    <property type="entry name" value="HHE DOMAIN PROTEIN (AFU_ORTHOLOGUE AFUA_4G00730)"/>
    <property type="match status" value="1"/>
</dbReference>
<keyword evidence="1" id="KW-0175">Coiled coil</keyword>
<evidence type="ECO:0000313" key="3">
    <source>
        <dbReference type="EMBL" id="MBA1373996.1"/>
    </source>
</evidence>
<dbReference type="EMBL" id="VDES01000002">
    <property type="protein sequence ID" value="MBA1373996.1"/>
    <property type="molecule type" value="Genomic_DNA"/>
</dbReference>
<organism evidence="3 4">
    <name type="scientific">Sphingomonas ursincola</name>
    <dbReference type="NCBI Taxonomy" id="56361"/>
    <lineage>
        <taxon>Bacteria</taxon>
        <taxon>Pseudomonadati</taxon>
        <taxon>Pseudomonadota</taxon>
        <taxon>Alphaproteobacteria</taxon>
        <taxon>Sphingomonadales</taxon>
        <taxon>Sphingomonadaceae</taxon>
        <taxon>Sphingomonas</taxon>
    </lineage>
</organism>
<dbReference type="InterPro" id="IPR012312">
    <property type="entry name" value="Hemerythrin-like"/>
</dbReference>
<feature type="coiled-coil region" evidence="1">
    <location>
        <begin position="148"/>
        <end position="183"/>
    </location>
</feature>
<sequence>MAHSRTHNGRTPNGQGGSSILSSSVKGLLLTAGVAAIANIGRKMAVQAPTAMAQDWCEGLIKEHKATLAAIDKLEQLSPEQTDRRSMLLMNLKHMITKHAMQEENVIYPVLAQGGEGDAAKALNSDHGEVKVMLYELGHMEKGDPAFNETLGRLRSALEEHMRQEEQELFPALRERLSDEENKKLSREMNMAGLILA</sequence>
<evidence type="ECO:0000256" key="1">
    <source>
        <dbReference type="SAM" id="Coils"/>
    </source>
</evidence>
<dbReference type="Gene3D" id="1.20.120.520">
    <property type="entry name" value="nmb1532 protein domain like"/>
    <property type="match status" value="1"/>
</dbReference>
<dbReference type="Pfam" id="PF01814">
    <property type="entry name" value="Hemerythrin"/>
    <property type="match status" value="1"/>
</dbReference>
<protein>
    <submittedName>
        <fullName evidence="3">Hemerythrin domain-containing protein</fullName>
    </submittedName>
</protein>
<evidence type="ECO:0000313" key="4">
    <source>
        <dbReference type="Proteomes" id="UP000589292"/>
    </source>
</evidence>
<proteinExistence type="predicted"/>
<dbReference type="Proteomes" id="UP000589292">
    <property type="component" value="Unassembled WGS sequence"/>
</dbReference>
<gene>
    <name evidence="3" type="ORF">FG486_06565</name>
</gene>
<feature type="domain" description="Hemerythrin-like" evidence="2">
    <location>
        <begin position="60"/>
        <end position="173"/>
    </location>
</feature>
<keyword evidence="4" id="KW-1185">Reference proteome</keyword>
<evidence type="ECO:0000259" key="2">
    <source>
        <dbReference type="Pfam" id="PF01814"/>
    </source>
</evidence>
<comment type="caution">
    <text evidence="3">The sequence shown here is derived from an EMBL/GenBank/DDBJ whole genome shotgun (WGS) entry which is preliminary data.</text>
</comment>